<dbReference type="OrthoDB" id="278212at2759"/>
<dbReference type="Proteomes" id="UP000639338">
    <property type="component" value="Unassembled WGS sequence"/>
</dbReference>
<accession>A0A834XWG2</accession>
<dbReference type="EMBL" id="JACMRX010000003">
    <property type="protein sequence ID" value="KAF7993490.1"/>
    <property type="molecule type" value="Genomic_DNA"/>
</dbReference>
<keyword evidence="2" id="KW-1185">Reference proteome</keyword>
<sequence>MSVISKNTLRLIGSAQYVTKIPQFNSQYSRSICHIASQLKDQNSIKLIKSCNLCRCGCGKFQHTQAGKESSKKIINDLEAEKKRKDIELWLSKFKFETIFYKYGVRCEFQIPSGSGSFFLELVPHFHSTGKGVNQ</sequence>
<organism evidence="1 2">
    <name type="scientific">Aphidius gifuensis</name>
    <name type="common">Parasitoid wasp</name>
    <dbReference type="NCBI Taxonomy" id="684658"/>
    <lineage>
        <taxon>Eukaryota</taxon>
        <taxon>Metazoa</taxon>
        <taxon>Ecdysozoa</taxon>
        <taxon>Arthropoda</taxon>
        <taxon>Hexapoda</taxon>
        <taxon>Insecta</taxon>
        <taxon>Pterygota</taxon>
        <taxon>Neoptera</taxon>
        <taxon>Endopterygota</taxon>
        <taxon>Hymenoptera</taxon>
        <taxon>Apocrita</taxon>
        <taxon>Ichneumonoidea</taxon>
        <taxon>Braconidae</taxon>
        <taxon>Aphidiinae</taxon>
        <taxon>Aphidius</taxon>
    </lineage>
</organism>
<evidence type="ECO:0000313" key="2">
    <source>
        <dbReference type="Proteomes" id="UP000639338"/>
    </source>
</evidence>
<comment type="caution">
    <text evidence="1">The sequence shown here is derived from an EMBL/GenBank/DDBJ whole genome shotgun (WGS) entry which is preliminary data.</text>
</comment>
<evidence type="ECO:0000313" key="1">
    <source>
        <dbReference type="EMBL" id="KAF7993490.1"/>
    </source>
</evidence>
<proteinExistence type="predicted"/>
<name>A0A834XWG2_APHGI</name>
<protein>
    <submittedName>
        <fullName evidence="1">Uncharacterized protein</fullName>
    </submittedName>
</protein>
<dbReference type="AlphaFoldDB" id="A0A834XWG2"/>
<reference evidence="1 2" key="1">
    <citation type="submission" date="2020-08" db="EMBL/GenBank/DDBJ databases">
        <title>Aphidius gifuensis genome sequencing and assembly.</title>
        <authorList>
            <person name="Du Z."/>
        </authorList>
    </citation>
    <scope>NUCLEOTIDE SEQUENCE [LARGE SCALE GENOMIC DNA]</scope>
    <source>
        <strain evidence="1">YNYX2018</strain>
        <tissue evidence="1">Adults</tissue>
    </source>
</reference>
<gene>
    <name evidence="1" type="ORF">HCN44_010085</name>
</gene>